<name>A0A1I6B0F3_9PSEU</name>
<dbReference type="AlphaFoldDB" id="A0A1I6B0F3"/>
<evidence type="ECO:0000313" key="3">
    <source>
        <dbReference type="Proteomes" id="UP000199137"/>
    </source>
</evidence>
<dbReference type="STRING" id="112413.SAMN05421854_12237"/>
<gene>
    <name evidence="2" type="ORF">SAMN05421854_12237</name>
</gene>
<feature type="compositionally biased region" description="Basic and acidic residues" evidence="1">
    <location>
        <begin position="28"/>
        <end position="44"/>
    </location>
</feature>
<feature type="region of interest" description="Disordered" evidence="1">
    <location>
        <begin position="1"/>
        <end position="77"/>
    </location>
</feature>
<feature type="compositionally biased region" description="Polar residues" evidence="1">
    <location>
        <begin position="1"/>
        <end position="11"/>
    </location>
</feature>
<evidence type="ECO:0000256" key="1">
    <source>
        <dbReference type="SAM" id="MobiDB-lite"/>
    </source>
</evidence>
<accession>A0A1I6B0F3</accession>
<dbReference type="EMBL" id="FOWC01000022">
    <property type="protein sequence ID" value="SFQ74406.1"/>
    <property type="molecule type" value="Genomic_DNA"/>
</dbReference>
<organism evidence="2 3">
    <name type="scientific">Amycolatopsis rubida</name>
    <dbReference type="NCBI Taxonomy" id="112413"/>
    <lineage>
        <taxon>Bacteria</taxon>
        <taxon>Bacillati</taxon>
        <taxon>Actinomycetota</taxon>
        <taxon>Actinomycetes</taxon>
        <taxon>Pseudonocardiales</taxon>
        <taxon>Pseudonocardiaceae</taxon>
        <taxon>Amycolatopsis</taxon>
    </lineage>
</organism>
<sequence length="77" mass="8184">MASFVDGQQGQAARLKPLASEFTSVKGSLRESDSPKEPFTDANRHPSGATHGRFGPGRPFGSARRTSPLFPGGRAAW</sequence>
<evidence type="ECO:0000313" key="2">
    <source>
        <dbReference type="EMBL" id="SFQ74406.1"/>
    </source>
</evidence>
<reference evidence="2 3" key="1">
    <citation type="submission" date="2016-10" db="EMBL/GenBank/DDBJ databases">
        <authorList>
            <person name="de Groot N.N."/>
        </authorList>
    </citation>
    <scope>NUCLEOTIDE SEQUENCE [LARGE SCALE GENOMIC DNA]</scope>
    <source>
        <strain evidence="2 3">DSM 44637</strain>
    </source>
</reference>
<protein>
    <submittedName>
        <fullName evidence="2">Uncharacterized protein</fullName>
    </submittedName>
</protein>
<proteinExistence type="predicted"/>
<dbReference type="Proteomes" id="UP000199137">
    <property type="component" value="Unassembled WGS sequence"/>
</dbReference>